<accession>A0A8J6DL19</accession>
<name>A0A8J6DL19_GALPY</name>
<keyword evidence="2" id="KW-1185">Reference proteome</keyword>
<dbReference type="EMBL" id="JAGFMF010011905">
    <property type="protein sequence ID" value="KAG8510128.1"/>
    <property type="molecule type" value="Genomic_DNA"/>
</dbReference>
<gene>
    <name evidence="1" type="ORF">J0S82_000301</name>
</gene>
<dbReference type="AlphaFoldDB" id="A0A8J6DL19"/>
<organism evidence="1 2">
    <name type="scientific">Galemys pyrenaicus</name>
    <name type="common">Iberian desman</name>
    <name type="synonym">Pyrenean desman</name>
    <dbReference type="NCBI Taxonomy" id="202257"/>
    <lineage>
        <taxon>Eukaryota</taxon>
        <taxon>Metazoa</taxon>
        <taxon>Chordata</taxon>
        <taxon>Craniata</taxon>
        <taxon>Vertebrata</taxon>
        <taxon>Euteleostomi</taxon>
        <taxon>Mammalia</taxon>
        <taxon>Eutheria</taxon>
        <taxon>Laurasiatheria</taxon>
        <taxon>Eulipotyphla</taxon>
        <taxon>Talpidae</taxon>
        <taxon>Galemys</taxon>
    </lineage>
</organism>
<evidence type="ECO:0000313" key="2">
    <source>
        <dbReference type="Proteomes" id="UP000700334"/>
    </source>
</evidence>
<evidence type="ECO:0000313" key="1">
    <source>
        <dbReference type="EMBL" id="KAG8510128.1"/>
    </source>
</evidence>
<dbReference type="Proteomes" id="UP000700334">
    <property type="component" value="Unassembled WGS sequence"/>
</dbReference>
<comment type="caution">
    <text evidence="1">The sequence shown here is derived from an EMBL/GenBank/DDBJ whole genome shotgun (WGS) entry which is preliminary data.</text>
</comment>
<proteinExistence type="predicted"/>
<sequence length="97" mass="11293">MLNLCSVDMYQISEVEGRDMNFFVMMSCFGNRAQSTPKYQYAIDEYYQMKKEEENMISEETKDNTNRISCKLIPLTDLSETLVSGSFVNLSFEIEVE</sequence>
<reference evidence="1" key="1">
    <citation type="journal article" date="2021" name="Evol. Appl.">
        <title>The genome of the Pyrenean desman and the effects of bottlenecks and inbreeding on the genomic landscape of an endangered species.</title>
        <authorList>
            <person name="Escoda L."/>
            <person name="Castresana J."/>
        </authorList>
    </citation>
    <scope>NUCLEOTIDE SEQUENCE</scope>
    <source>
        <strain evidence="1">IBE-C5619</strain>
    </source>
</reference>
<protein>
    <submittedName>
        <fullName evidence="1">Protein FAM177A1</fullName>
    </submittedName>
</protein>